<evidence type="ECO:0000313" key="1">
    <source>
        <dbReference type="EMBL" id="QHB40988.1"/>
    </source>
</evidence>
<proteinExistence type="predicted"/>
<organism evidence="1 2">
    <name type="scientific">Flavobacterium phage vB_FspS_tant8-1</name>
    <dbReference type="NCBI Taxonomy" id="2686278"/>
    <lineage>
        <taxon>Viruses</taxon>
        <taxon>Duplodnaviria</taxon>
        <taxon>Heunggongvirae</taxon>
        <taxon>Uroviricota</taxon>
        <taxon>Caudoviricetes</taxon>
        <taxon>Tantvirus</taxon>
        <taxon>Tantvirus tant</taxon>
    </lineage>
</organism>
<gene>
    <name evidence="1" type="ORF">tant81_gp057</name>
</gene>
<dbReference type="EMBL" id="MN812239">
    <property type="protein sequence ID" value="QHB40988.1"/>
    <property type="molecule type" value="Genomic_DNA"/>
</dbReference>
<keyword evidence="2" id="KW-1185">Reference proteome</keyword>
<dbReference type="Proteomes" id="UP000464671">
    <property type="component" value="Segment"/>
</dbReference>
<name>A0A6B9LPC7_9CAUD</name>
<reference evidence="1 2" key="1">
    <citation type="journal article" date="2020" name="Viruses">
        <title>Diversity and Host Interactions Among Virulent and Temperate Baltic Sea Flavobacterium Phages.</title>
        <authorList>
            <person name="Nilsson E."/>
            <person name="Bayfield O.W."/>
            <person name="Lundin D."/>
            <person name="Antson A.A."/>
            <person name="Holmfeldt K."/>
        </authorList>
    </citation>
    <scope>NUCLEOTIDE SEQUENCE [LARGE SCALE GENOMIC DNA]</scope>
</reference>
<sequence>MIDNIKELLDLVYIGNDAFPCRTKIKCPYKERTLSYAIGVKIPIPTEDPEAIFKECCYIHHIFADANSNDDFKNDYSSFYHQRQLSNETCEFKLVHLDTSDEYDLNDPTFGTFFGFGYFSENINLKGYLVKWKNVLNEIGEGNFKIVKSVTIAGITTEFNSIVFTLNQFSALKADKTTRIDVVMNGRLEKTEIDFTGIGWKHSIRLPGFFGRRDPSIEEDNIVNRQFEKRQISMKQTNEYKFQTNLIPNCLTDEFFDFFLFANDIYFNDYNLNNHSYNFIKFGVKVAQNDGTKYGVKTRKAQLNFTFNDKFDNNIKRNFK</sequence>
<protein>
    <submittedName>
        <fullName evidence="1">Uncharacterized protein</fullName>
    </submittedName>
</protein>
<evidence type="ECO:0000313" key="2">
    <source>
        <dbReference type="Proteomes" id="UP000464671"/>
    </source>
</evidence>
<accession>A0A6B9LPC7</accession>